<evidence type="ECO:0000313" key="3">
    <source>
        <dbReference type="EnsemblProtists" id="EOD42160"/>
    </source>
</evidence>
<dbReference type="HOGENOM" id="CLU_1879296_0_0_1"/>
<feature type="transmembrane region" description="Helical" evidence="2">
    <location>
        <begin position="28"/>
        <end position="48"/>
    </location>
</feature>
<dbReference type="AlphaFoldDB" id="A0A0D3L2C5"/>
<dbReference type="PaxDb" id="2903-EOD42160"/>
<sequence length="136" mass="13240">MTLVAGRGDGSCGICGDLPQALAFWATSYPAVSMFALALLCVAAGCCLRRRRRRLGGGGGGGGGMYLGPGMYVPAATARGAGGTVLEIPLLEDEPAPTVAPEPVPLQNAPPEEGEGSGVLPSESGQATAGGGAGAA</sequence>
<keyword evidence="2" id="KW-0472">Membrane</keyword>
<dbReference type="KEGG" id="ehx:EMIHUDRAFT_431970"/>
<keyword evidence="2" id="KW-1133">Transmembrane helix</keyword>
<evidence type="ECO:0000256" key="1">
    <source>
        <dbReference type="SAM" id="MobiDB-lite"/>
    </source>
</evidence>
<name>A0A0D3L2C5_EMIH1</name>
<accession>A0A0D3L2C5</accession>
<proteinExistence type="predicted"/>
<dbReference type="Proteomes" id="UP000013827">
    <property type="component" value="Unassembled WGS sequence"/>
</dbReference>
<evidence type="ECO:0000256" key="2">
    <source>
        <dbReference type="SAM" id="Phobius"/>
    </source>
</evidence>
<keyword evidence="4" id="KW-1185">Reference proteome</keyword>
<reference evidence="3" key="2">
    <citation type="submission" date="2024-10" db="UniProtKB">
        <authorList>
            <consortium name="EnsemblProtists"/>
        </authorList>
    </citation>
    <scope>IDENTIFICATION</scope>
</reference>
<dbReference type="RefSeq" id="XP_005794589.1">
    <property type="nucleotide sequence ID" value="XM_005794532.1"/>
</dbReference>
<dbReference type="GeneID" id="17287430"/>
<dbReference type="EnsemblProtists" id="EOD42160">
    <property type="protein sequence ID" value="EOD42160"/>
    <property type="gene ID" value="EMIHUDRAFT_431970"/>
</dbReference>
<reference evidence="4" key="1">
    <citation type="journal article" date="2013" name="Nature">
        <title>Pan genome of the phytoplankton Emiliania underpins its global distribution.</title>
        <authorList>
            <person name="Read B.A."/>
            <person name="Kegel J."/>
            <person name="Klute M.J."/>
            <person name="Kuo A."/>
            <person name="Lefebvre S.C."/>
            <person name="Maumus F."/>
            <person name="Mayer C."/>
            <person name="Miller J."/>
            <person name="Monier A."/>
            <person name="Salamov A."/>
            <person name="Young J."/>
            <person name="Aguilar M."/>
            <person name="Claverie J.M."/>
            <person name="Frickenhaus S."/>
            <person name="Gonzalez K."/>
            <person name="Herman E.K."/>
            <person name="Lin Y.C."/>
            <person name="Napier J."/>
            <person name="Ogata H."/>
            <person name="Sarno A.F."/>
            <person name="Shmutz J."/>
            <person name="Schroeder D."/>
            <person name="de Vargas C."/>
            <person name="Verret F."/>
            <person name="von Dassow P."/>
            <person name="Valentin K."/>
            <person name="Van de Peer Y."/>
            <person name="Wheeler G."/>
            <person name="Dacks J.B."/>
            <person name="Delwiche C.F."/>
            <person name="Dyhrman S.T."/>
            <person name="Glockner G."/>
            <person name="John U."/>
            <person name="Richards T."/>
            <person name="Worden A.Z."/>
            <person name="Zhang X."/>
            <person name="Grigoriev I.V."/>
            <person name="Allen A.E."/>
            <person name="Bidle K."/>
            <person name="Borodovsky M."/>
            <person name="Bowler C."/>
            <person name="Brownlee C."/>
            <person name="Cock J.M."/>
            <person name="Elias M."/>
            <person name="Gladyshev V.N."/>
            <person name="Groth M."/>
            <person name="Guda C."/>
            <person name="Hadaegh A."/>
            <person name="Iglesias-Rodriguez M.D."/>
            <person name="Jenkins J."/>
            <person name="Jones B.M."/>
            <person name="Lawson T."/>
            <person name="Leese F."/>
            <person name="Lindquist E."/>
            <person name="Lobanov A."/>
            <person name="Lomsadze A."/>
            <person name="Malik S.B."/>
            <person name="Marsh M.E."/>
            <person name="Mackinder L."/>
            <person name="Mock T."/>
            <person name="Mueller-Roeber B."/>
            <person name="Pagarete A."/>
            <person name="Parker M."/>
            <person name="Probert I."/>
            <person name="Quesneville H."/>
            <person name="Raines C."/>
            <person name="Rensing S.A."/>
            <person name="Riano-Pachon D.M."/>
            <person name="Richier S."/>
            <person name="Rokitta S."/>
            <person name="Shiraiwa Y."/>
            <person name="Soanes D.M."/>
            <person name="van der Giezen M."/>
            <person name="Wahlund T.M."/>
            <person name="Williams B."/>
            <person name="Wilson W."/>
            <person name="Wolfe G."/>
            <person name="Wurch L.L."/>
        </authorList>
    </citation>
    <scope>NUCLEOTIDE SEQUENCE</scope>
</reference>
<protein>
    <submittedName>
        <fullName evidence="3">Uncharacterized protein</fullName>
    </submittedName>
</protein>
<feature type="region of interest" description="Disordered" evidence="1">
    <location>
        <begin position="92"/>
        <end position="136"/>
    </location>
</feature>
<evidence type="ECO:0000313" key="4">
    <source>
        <dbReference type="Proteomes" id="UP000013827"/>
    </source>
</evidence>
<organism evidence="3 4">
    <name type="scientific">Emiliania huxleyi (strain CCMP1516)</name>
    <dbReference type="NCBI Taxonomy" id="280463"/>
    <lineage>
        <taxon>Eukaryota</taxon>
        <taxon>Haptista</taxon>
        <taxon>Haptophyta</taxon>
        <taxon>Prymnesiophyceae</taxon>
        <taxon>Isochrysidales</taxon>
        <taxon>Noelaerhabdaceae</taxon>
        <taxon>Emiliania</taxon>
    </lineage>
</organism>
<keyword evidence="2" id="KW-0812">Transmembrane</keyword>